<feature type="region of interest" description="Disordered" evidence="1">
    <location>
        <begin position="1"/>
        <end position="99"/>
    </location>
</feature>
<reference evidence="2" key="1">
    <citation type="submission" date="2025-08" db="UniProtKB">
        <authorList>
            <consortium name="Ensembl"/>
        </authorList>
    </citation>
    <scope>IDENTIFICATION</scope>
</reference>
<dbReference type="Ensembl" id="ENSMLET00000059417.1">
    <property type="protein sequence ID" value="ENSMLEP00000035818.1"/>
    <property type="gene ID" value="ENSMLEG00000042044.1"/>
</dbReference>
<dbReference type="GeneTree" id="ENSGT01050000244900"/>
<keyword evidence="3" id="KW-1185">Reference proteome</keyword>
<dbReference type="AlphaFoldDB" id="A0A2K6A731"/>
<evidence type="ECO:0000256" key="1">
    <source>
        <dbReference type="SAM" id="MobiDB-lite"/>
    </source>
</evidence>
<name>A0A2K6A731_MANLE</name>
<feature type="compositionally biased region" description="Low complexity" evidence="1">
    <location>
        <begin position="10"/>
        <end position="33"/>
    </location>
</feature>
<evidence type="ECO:0000313" key="2">
    <source>
        <dbReference type="Ensembl" id="ENSMLEP00000035818.1"/>
    </source>
</evidence>
<organism evidence="2 3">
    <name type="scientific">Mandrillus leucophaeus</name>
    <name type="common">Drill</name>
    <name type="synonym">Papio leucophaeus</name>
    <dbReference type="NCBI Taxonomy" id="9568"/>
    <lineage>
        <taxon>Eukaryota</taxon>
        <taxon>Metazoa</taxon>
        <taxon>Chordata</taxon>
        <taxon>Craniata</taxon>
        <taxon>Vertebrata</taxon>
        <taxon>Euteleostomi</taxon>
        <taxon>Mammalia</taxon>
        <taxon>Eutheria</taxon>
        <taxon>Euarchontoglires</taxon>
        <taxon>Primates</taxon>
        <taxon>Haplorrhini</taxon>
        <taxon>Catarrhini</taxon>
        <taxon>Cercopithecidae</taxon>
        <taxon>Cercopithecinae</taxon>
        <taxon>Mandrillus</taxon>
    </lineage>
</organism>
<sequence length="99" mass="10501">MTSKGMTRCSAARPPGGSASGRGSTTVAAACSAPRRRPSRRASVCPPWGPCSPHRPRQRRSCLKLTPTISTDTCSPPSGTSHGPQGWLPSSGFHRLYWP</sequence>
<evidence type="ECO:0000313" key="3">
    <source>
        <dbReference type="Proteomes" id="UP000233140"/>
    </source>
</evidence>
<accession>A0A2K6A731</accession>
<dbReference type="Proteomes" id="UP000233140">
    <property type="component" value="Unassembled WGS sequence"/>
</dbReference>
<protein>
    <submittedName>
        <fullName evidence="2">PTPRF interacting protein alpha 4</fullName>
    </submittedName>
</protein>
<gene>
    <name evidence="2" type="primary">PPFIA4</name>
</gene>
<feature type="compositionally biased region" description="Polar residues" evidence="1">
    <location>
        <begin position="67"/>
        <end position="83"/>
    </location>
</feature>
<proteinExistence type="predicted"/>
<reference evidence="2" key="2">
    <citation type="submission" date="2025-09" db="UniProtKB">
        <authorList>
            <consortium name="Ensembl"/>
        </authorList>
    </citation>
    <scope>IDENTIFICATION</scope>
</reference>